<organism evidence="1">
    <name type="scientific">Anguilla anguilla</name>
    <name type="common">European freshwater eel</name>
    <name type="synonym">Muraena anguilla</name>
    <dbReference type="NCBI Taxonomy" id="7936"/>
    <lineage>
        <taxon>Eukaryota</taxon>
        <taxon>Metazoa</taxon>
        <taxon>Chordata</taxon>
        <taxon>Craniata</taxon>
        <taxon>Vertebrata</taxon>
        <taxon>Euteleostomi</taxon>
        <taxon>Actinopterygii</taxon>
        <taxon>Neopterygii</taxon>
        <taxon>Teleostei</taxon>
        <taxon>Anguilliformes</taxon>
        <taxon>Anguillidae</taxon>
        <taxon>Anguilla</taxon>
    </lineage>
</organism>
<name>A0A0E9SWA1_ANGAN</name>
<reference evidence="1" key="2">
    <citation type="journal article" date="2015" name="Fish Shellfish Immunol.">
        <title>Early steps in the European eel (Anguilla anguilla)-Vibrio vulnificus interaction in the gills: Role of the RtxA13 toxin.</title>
        <authorList>
            <person name="Callol A."/>
            <person name="Pajuelo D."/>
            <person name="Ebbesson L."/>
            <person name="Teles M."/>
            <person name="MacKenzie S."/>
            <person name="Amaro C."/>
        </authorList>
    </citation>
    <scope>NUCLEOTIDE SEQUENCE</scope>
</reference>
<dbReference type="EMBL" id="GBXM01063001">
    <property type="protein sequence ID" value="JAH45576.1"/>
    <property type="molecule type" value="Transcribed_RNA"/>
</dbReference>
<dbReference type="AlphaFoldDB" id="A0A0E9SWA1"/>
<evidence type="ECO:0000313" key="1">
    <source>
        <dbReference type="EMBL" id="JAH45576.1"/>
    </source>
</evidence>
<proteinExistence type="predicted"/>
<reference evidence="1" key="1">
    <citation type="submission" date="2014-11" db="EMBL/GenBank/DDBJ databases">
        <authorList>
            <person name="Amaro Gonzalez C."/>
        </authorList>
    </citation>
    <scope>NUCLEOTIDE SEQUENCE</scope>
</reference>
<accession>A0A0E9SWA1</accession>
<protein>
    <submittedName>
        <fullName evidence="1">Uncharacterized protein</fullName>
    </submittedName>
</protein>
<sequence length="23" mass="2738">MEKPKWFTSVHMEKTCIQGTGIW</sequence>